<dbReference type="AlphaFoldDB" id="A0A451AQ95"/>
<dbReference type="SUPFAM" id="SSF90123">
    <property type="entry name" value="ABC transporter transmembrane region"/>
    <property type="match status" value="1"/>
</dbReference>
<evidence type="ECO:0000313" key="9">
    <source>
        <dbReference type="EMBL" id="VFK68197.1"/>
    </source>
</evidence>
<feature type="domain" description="ABC transmembrane type-1" evidence="6">
    <location>
        <begin position="27"/>
        <end position="186"/>
    </location>
</feature>
<dbReference type="EMBL" id="CAADFV010000181">
    <property type="protein sequence ID" value="VFK68197.1"/>
    <property type="molecule type" value="Genomic_DNA"/>
</dbReference>
<keyword evidence="3 5" id="KW-1133">Transmembrane helix</keyword>
<evidence type="ECO:0000256" key="3">
    <source>
        <dbReference type="ARBA" id="ARBA00022989"/>
    </source>
</evidence>
<proteinExistence type="predicted"/>
<evidence type="ECO:0000259" key="6">
    <source>
        <dbReference type="PROSITE" id="PS50929"/>
    </source>
</evidence>
<sequence length="186" mass="21530">MPSNKYTSLHLIKDLWHYTKAYKVKLFIGIFFRLASNLIWLYPAYALASIVSFLTNFSEGDSLQPIWNILSFWVVSIIIHIAGGMISTYYGYQVADKSALDVYFKTLSHFLKTDLAWHEKENTGNKLKRIQSGSQGFNLIICTLFRDIIEIAVNFVGVIFIMATFDTVIASFIFFLWLHSLWFLIF</sequence>
<evidence type="ECO:0000256" key="1">
    <source>
        <dbReference type="ARBA" id="ARBA00004651"/>
    </source>
</evidence>
<dbReference type="EMBL" id="CAADFY010000187">
    <property type="protein sequence ID" value="VFK59755.1"/>
    <property type="molecule type" value="Genomic_DNA"/>
</dbReference>
<dbReference type="InterPro" id="IPR036640">
    <property type="entry name" value="ABC1_TM_sf"/>
</dbReference>
<dbReference type="GO" id="GO:0140359">
    <property type="term" value="F:ABC-type transporter activity"/>
    <property type="evidence" value="ECO:0007669"/>
    <property type="project" value="InterPro"/>
</dbReference>
<feature type="transmembrane region" description="Helical" evidence="5">
    <location>
        <begin position="66"/>
        <end position="90"/>
    </location>
</feature>
<accession>A0A451AQ95</accession>
<keyword evidence="4 5" id="KW-0472">Membrane</keyword>
<evidence type="ECO:0000256" key="4">
    <source>
        <dbReference type="ARBA" id="ARBA00023136"/>
    </source>
</evidence>
<dbReference type="Gene3D" id="1.20.1560.10">
    <property type="entry name" value="ABC transporter type 1, transmembrane domain"/>
    <property type="match status" value="1"/>
</dbReference>
<evidence type="ECO:0000313" key="7">
    <source>
        <dbReference type="EMBL" id="VFK59755.1"/>
    </source>
</evidence>
<reference evidence="9" key="1">
    <citation type="submission" date="2019-02" db="EMBL/GenBank/DDBJ databases">
        <authorList>
            <person name="Gruber-Vodicka R. H."/>
            <person name="Seah K. B. B."/>
        </authorList>
    </citation>
    <scope>NUCLEOTIDE SEQUENCE</scope>
    <source>
        <strain evidence="8">BECK_BY1</strain>
        <strain evidence="9">BECK_BY2</strain>
        <strain evidence="7">BECK_BY3</strain>
    </source>
</reference>
<gene>
    <name evidence="8" type="ORF">BECKTUN1418D_GA0071000_12032</name>
    <name evidence="9" type="ORF">BECKTUN1418E_GA0071001_11812</name>
    <name evidence="7" type="ORF">BECKTUN1418F_GA0071002_11872</name>
</gene>
<organism evidence="9">
    <name type="scientific">Candidatus Kentrum sp. TUN</name>
    <dbReference type="NCBI Taxonomy" id="2126343"/>
    <lineage>
        <taxon>Bacteria</taxon>
        <taxon>Pseudomonadati</taxon>
        <taxon>Pseudomonadota</taxon>
        <taxon>Gammaproteobacteria</taxon>
        <taxon>Candidatus Kentrum</taxon>
    </lineage>
</organism>
<feature type="transmembrane region" description="Helical" evidence="5">
    <location>
        <begin position="30"/>
        <end position="54"/>
    </location>
</feature>
<dbReference type="GO" id="GO:0005886">
    <property type="term" value="C:plasma membrane"/>
    <property type="evidence" value="ECO:0007669"/>
    <property type="project" value="UniProtKB-SubCell"/>
</dbReference>
<keyword evidence="2 5" id="KW-0812">Transmembrane</keyword>
<evidence type="ECO:0000256" key="5">
    <source>
        <dbReference type="SAM" id="Phobius"/>
    </source>
</evidence>
<evidence type="ECO:0000313" key="8">
    <source>
        <dbReference type="EMBL" id="VFK63219.1"/>
    </source>
</evidence>
<dbReference type="GO" id="GO:0005524">
    <property type="term" value="F:ATP binding"/>
    <property type="evidence" value="ECO:0007669"/>
    <property type="project" value="InterPro"/>
</dbReference>
<dbReference type="InterPro" id="IPR011527">
    <property type="entry name" value="ABC1_TM_dom"/>
</dbReference>
<dbReference type="EMBL" id="CAADFX010000203">
    <property type="protein sequence ID" value="VFK63219.1"/>
    <property type="molecule type" value="Genomic_DNA"/>
</dbReference>
<protein>
    <submittedName>
        <fullName evidence="9">ABC transporter transmembrane region</fullName>
    </submittedName>
</protein>
<dbReference type="PROSITE" id="PS50929">
    <property type="entry name" value="ABC_TM1F"/>
    <property type="match status" value="1"/>
</dbReference>
<evidence type="ECO:0000256" key="2">
    <source>
        <dbReference type="ARBA" id="ARBA00022692"/>
    </source>
</evidence>
<name>A0A451AQ95_9GAMM</name>
<comment type="subcellular location">
    <subcellularLocation>
        <location evidence="1">Cell membrane</location>
        <topology evidence="1">Multi-pass membrane protein</topology>
    </subcellularLocation>
</comment>